<name>A0ACB0KLW7_TRIPR</name>
<accession>A0ACB0KLW7</accession>
<sequence length="104" mass="11330">MPKAKVDSKAADNRFDADRTCDCFGYNTVHVLKLMGLKQAELVTASGLIQNATASEPSAAQTYLAAVNWKSPYKCSSTTTLRNCSLVVQALLHFGIDRALVLMY</sequence>
<organism evidence="1 2">
    <name type="scientific">Trifolium pratense</name>
    <name type="common">Red clover</name>
    <dbReference type="NCBI Taxonomy" id="57577"/>
    <lineage>
        <taxon>Eukaryota</taxon>
        <taxon>Viridiplantae</taxon>
        <taxon>Streptophyta</taxon>
        <taxon>Embryophyta</taxon>
        <taxon>Tracheophyta</taxon>
        <taxon>Spermatophyta</taxon>
        <taxon>Magnoliopsida</taxon>
        <taxon>eudicotyledons</taxon>
        <taxon>Gunneridae</taxon>
        <taxon>Pentapetalae</taxon>
        <taxon>rosids</taxon>
        <taxon>fabids</taxon>
        <taxon>Fabales</taxon>
        <taxon>Fabaceae</taxon>
        <taxon>Papilionoideae</taxon>
        <taxon>50 kb inversion clade</taxon>
        <taxon>NPAAA clade</taxon>
        <taxon>Hologalegina</taxon>
        <taxon>IRL clade</taxon>
        <taxon>Trifolieae</taxon>
        <taxon>Trifolium</taxon>
    </lineage>
</organism>
<dbReference type="Proteomes" id="UP001177021">
    <property type="component" value="Unassembled WGS sequence"/>
</dbReference>
<dbReference type="EMBL" id="CASHSV030000311">
    <property type="protein sequence ID" value="CAJ2658219.1"/>
    <property type="molecule type" value="Genomic_DNA"/>
</dbReference>
<evidence type="ECO:0000313" key="2">
    <source>
        <dbReference type="Proteomes" id="UP001177021"/>
    </source>
</evidence>
<reference evidence="1" key="1">
    <citation type="submission" date="2023-10" db="EMBL/GenBank/DDBJ databases">
        <authorList>
            <person name="Rodriguez Cubillos JULIANA M."/>
            <person name="De Vega J."/>
        </authorList>
    </citation>
    <scope>NUCLEOTIDE SEQUENCE</scope>
</reference>
<gene>
    <name evidence="1" type="ORF">MILVUS5_LOCUS24629</name>
</gene>
<keyword evidence="2" id="KW-1185">Reference proteome</keyword>
<comment type="caution">
    <text evidence="1">The sequence shown here is derived from an EMBL/GenBank/DDBJ whole genome shotgun (WGS) entry which is preliminary data.</text>
</comment>
<protein>
    <submittedName>
        <fullName evidence="1">Uncharacterized protein</fullName>
    </submittedName>
</protein>
<proteinExistence type="predicted"/>
<evidence type="ECO:0000313" key="1">
    <source>
        <dbReference type="EMBL" id="CAJ2658219.1"/>
    </source>
</evidence>